<reference evidence="2" key="1">
    <citation type="submission" date="2017-04" db="EMBL/GenBank/DDBJ databases">
        <authorList>
            <person name="Abille Z."/>
            <person name="Afsharjavan R."/>
            <person name="Alms C.E."/>
            <person name="Anil A."/>
            <person name="Azuma E.A."/>
            <person name="Boateng D."/>
            <person name="Bowden K.V."/>
            <person name="Bui Q."/>
            <person name="Callaghan K.D."/>
            <person name="Canova P.N."/>
            <person name="Carter A.-G.V."/>
            <person name="Carty B."/>
            <person name="Choudhary A."/>
            <person name="Chugh K."/>
            <person name="Clark C.B."/>
            <person name="Clark J."/>
            <person name="Cortez R."/>
            <person name="Dalwadi R.M."/>
            <person name="Daou G."/>
            <person name="Das M."/>
            <person name="Dasari S."/>
            <person name="Davis E.H."/>
            <person name="Defreitas N."/>
            <person name="Demirji J."/>
            <person name="Endres C."/>
            <person name="Fakhar S."/>
            <person name="Feeley N."/>
            <person name="Flores D.C."/>
            <person name="Fowler A.R."/>
            <person name="George T."/>
            <person name="Greis H.L."/>
            <person name="Groleau D.L."/>
            <person name="Gulati J.K."/>
            <person name="Guzman W."/>
            <person name="Hallworth A.N."/>
            <person name="Hariri A."/>
            <person name="Haya V.N."/>
            <person name="Hoffman A.K."/>
            <person name="Horne B."/>
            <person name="Howard T."/>
            <person name="Iglesia A.J."/>
            <person name="Ijezie O.D."/>
            <person name="Incognito N.A."/>
            <person name="Inen J.A."/>
            <person name="Jaiswal A."/>
            <person name="Jezek R.A."/>
            <person name="Kawa A.C."/>
            <person name="Khan F."/>
            <person name="Khin A.C."/>
            <person name="Knapo J."/>
            <person name="Kong A.S."/>
            <person name="Le B.Q."/>
            <person name="Le Q.M."/>
            <person name="Le T.-H.M."/>
            <person name="Lee M."/>
            <person name="Lockwood J.L."/>
            <person name="Loto-Rojas G.S."/>
            <person name="Mantzavinos A."/>
            <person name="Martinez D.R."/>
            <person name="Meadows A.R."/>
            <person name="Mehr S."/>
            <person name="Mellon M.N."/>
            <person name="Memon S."/>
            <person name="Miller B."/>
            <person name="Min S."/>
            <person name="Mitchell L.M."/>
            <person name="Mohamed I.R."/>
            <person name="Mohammed F.O."/>
            <person name="More S."/>
            <person name="Muntaha S."/>
            <person name="Nadeem I."/>
            <person name="Ndjeumen-Njinguet A.S."/>
            <person name="Ng P."/>
            <person name="Ngu V.E."/>
            <person name="Nguyen B.N."/>
            <person name="OHern C.T."/>
            <person name="Oboh U.S."/>
            <person name="Pagano C.W."/>
            <person name="Panakal P.R."/>
            <person name="Park D.A."/>
            <person name="Parsana D."/>
            <person name="Patel P."/>
            <person name="Patel V.S."/>
            <person name="Patwardhan V.M."/>
            <person name="Pawar S.D."/>
            <person name="Payne V.R."/>
            <person name="Petricel I.M."/>
            <person name="Phillips C."/>
            <person name="Puglisi K.M."/>
            <person name="Ramaprasad G."/>
            <person name="Raza A.S."/>
            <person name="Rivera-Oven A.G."/>
            <person name="Robins E."/>
            <person name="Roeun D.C."/>
            <person name="Rostovtseva N."/>
            <person name="Sadat M."/>
            <person name="Seas A."/>
            <person name="So E.J."/>
            <person name="Sogbesan C."/>
            <person name="Strumsky L.A."/>
            <person name="Sun J.L."/>
            <person name="Sutherland H.J."/>
            <person name="Tchakounte I."/>
            <person name="Tewell J.R."/>
            <person name="Thapa D.J."/>
            <person name="Tkach Y."/>
            <person name="Tran C.D."/>
            <person name="Tran V."/>
            <person name="Vithayathil T."/>
            <person name="Vivekanandan A."/>
            <person name="Wang S.R."/>
            <person name="White E."/>
            <person name="Yang A.L."/>
            <person name="Ye D.T."/>
            <person name="Yirenkyi M."/>
            <person name="Zarb J.S."/>
            <person name="Zhang S."/>
            <person name="Zhou M.T."/>
            <person name="Cao A."/>
            <person name="Nguyen K.M."/>
            <person name="Patel K."/>
            <person name="Patel P."/>
            <person name="Pennington E."/>
            <person name="Sendze O."/>
            <person name="Zahangir S."/>
            <person name="Correa-Mendez M."/>
            <person name="Fabian M.F."/>
            <person name="Liu S."/>
            <person name="Jethmalani Y."/>
            <person name="Nunn R."/>
            <person name="Prakash A."/>
            <person name="Louise T."/>
            <person name="Russell D.A."/>
            <person name="Hatfull G.F."/>
            <person name="Erill I."/>
            <person name="Caruso S.M."/>
        </authorList>
    </citation>
    <scope>NUCLEOTIDE SEQUENCE [LARGE SCALE GENOMIC DNA]</scope>
</reference>
<accession>A0A1X9SG15</accession>
<name>A0A1X9SG15_9CAUD</name>
<protein>
    <submittedName>
        <fullName evidence="1">Uncharacterized protein</fullName>
    </submittedName>
</protein>
<organism evidence="1 2">
    <name type="scientific">Bacillus phage Flapjack</name>
    <dbReference type="NCBI Taxonomy" id="1983465"/>
    <lineage>
        <taxon>Viruses</taxon>
        <taxon>Duplodnaviria</taxon>
        <taxon>Heunggongvirae</taxon>
        <taxon>Uroviricota</taxon>
        <taxon>Caudoviricetes</taxon>
        <taxon>Herelleviridae</taxon>
        <taxon>Bastillevirinae</taxon>
        <taxon>Bequatrovirus</taxon>
        <taxon>Bequatrovirus spock</taxon>
    </lineage>
</organism>
<dbReference type="EMBL" id="KY888882">
    <property type="protein sequence ID" value="ARQ95063.1"/>
    <property type="molecule type" value="Genomic_DNA"/>
</dbReference>
<sequence>MGKVNIGKLKKEADKLKLVCEGLKGRYCTLSSIVLGMSWLGLFPVHCKIREVDVFEGYVGVEFIDPDPDPGEEPIELIEYVSIEEFQSDVRWGWLKESDWLK</sequence>
<evidence type="ECO:0000313" key="2">
    <source>
        <dbReference type="Proteomes" id="UP000222741"/>
    </source>
</evidence>
<gene>
    <name evidence="1" type="ORF">FLAPJACK_152</name>
</gene>
<dbReference type="Proteomes" id="UP000222741">
    <property type="component" value="Segment"/>
</dbReference>
<evidence type="ECO:0000313" key="1">
    <source>
        <dbReference type="EMBL" id="ARQ95063.1"/>
    </source>
</evidence>
<proteinExistence type="predicted"/>